<gene>
    <name evidence="4" type="ORF">V5O48_004073</name>
</gene>
<feature type="repeat" description="RCC1" evidence="1">
    <location>
        <begin position="382"/>
        <end position="433"/>
    </location>
</feature>
<dbReference type="PROSITE" id="PS50012">
    <property type="entry name" value="RCC1_3"/>
    <property type="match status" value="2"/>
</dbReference>
<dbReference type="InterPro" id="IPR000408">
    <property type="entry name" value="Reg_chr_condens"/>
</dbReference>
<dbReference type="PANTHER" id="PTHR45982">
    <property type="entry name" value="REGULATOR OF CHROMOSOME CONDENSATION"/>
    <property type="match status" value="1"/>
</dbReference>
<dbReference type="InterPro" id="IPR009091">
    <property type="entry name" value="RCC1/BLIP-II"/>
</dbReference>
<dbReference type="PRINTS" id="PR00633">
    <property type="entry name" value="RCCNDNSATION"/>
</dbReference>
<dbReference type="SUPFAM" id="SSF81383">
    <property type="entry name" value="F-box domain"/>
    <property type="match status" value="1"/>
</dbReference>
<organism evidence="4 5">
    <name type="scientific">Marasmius crinis-equi</name>
    <dbReference type="NCBI Taxonomy" id="585013"/>
    <lineage>
        <taxon>Eukaryota</taxon>
        <taxon>Fungi</taxon>
        <taxon>Dikarya</taxon>
        <taxon>Basidiomycota</taxon>
        <taxon>Agaricomycotina</taxon>
        <taxon>Agaricomycetes</taxon>
        <taxon>Agaricomycetidae</taxon>
        <taxon>Agaricales</taxon>
        <taxon>Marasmiineae</taxon>
        <taxon>Marasmiaceae</taxon>
        <taxon>Marasmius</taxon>
    </lineage>
</organism>
<dbReference type="SUPFAM" id="SSF50985">
    <property type="entry name" value="RCC1/BLIP-II"/>
    <property type="match status" value="1"/>
</dbReference>
<reference evidence="4 5" key="1">
    <citation type="submission" date="2024-02" db="EMBL/GenBank/DDBJ databases">
        <title>A draft genome for the cacao thread blight pathogen Marasmius crinis-equi.</title>
        <authorList>
            <person name="Cohen S.P."/>
            <person name="Baruah I.K."/>
            <person name="Amoako-Attah I."/>
            <person name="Bukari Y."/>
            <person name="Meinhardt L.W."/>
            <person name="Bailey B.A."/>
        </authorList>
    </citation>
    <scope>NUCLEOTIDE SEQUENCE [LARGE SCALE GENOMIC DNA]</scope>
    <source>
        <strain evidence="4 5">GH-76</strain>
    </source>
</reference>
<keyword evidence="5" id="KW-1185">Reference proteome</keyword>
<feature type="region of interest" description="Disordered" evidence="2">
    <location>
        <begin position="521"/>
        <end position="573"/>
    </location>
</feature>
<dbReference type="InterPro" id="IPR036047">
    <property type="entry name" value="F-box-like_dom_sf"/>
</dbReference>
<dbReference type="Pfam" id="PF12937">
    <property type="entry name" value="F-box-like"/>
    <property type="match status" value="1"/>
</dbReference>
<dbReference type="PANTHER" id="PTHR45982:SF3">
    <property type="entry name" value="F-BOX PROTEIN POF9"/>
    <property type="match status" value="1"/>
</dbReference>
<feature type="domain" description="F-box" evidence="3">
    <location>
        <begin position="4"/>
        <end position="47"/>
    </location>
</feature>
<sequence length="573" mass="62475">MPRITDLPVELHIDVFLPQLPLKDLLNLGATNKYFAVLCNDNTLWKRKLDADFNFNSANTARTAGWKFIYLRLTNPRVYVWGNRTSGRLGLSHVPGSTLPSGVPFPTELRFPGARIVNLVAGGMSFHALDAEGYMHKTITGTLEGTSYALNNDGYSEPAKSAPSPLRLQLPNPTRSISCGRLHAASLDSKNFIWNFLCWGRPFRLLSGSFNPESPPVQIECGWSFSAALTKDGAILVWWPFSGSLQSKIGAKMAEMDGDGDKQAIASDGIIRCHTWEVEANPVVLPALPPLPDLPIENRERDTQVIQIAAYDHHIVALTNNGHVVMFDSLDGEDTALNGRWSFLPNFSTLGKVRAHSTFTEHKATPPKQLQITHVSAHFNHFIAYSTGASSIVLMGDMGTTAESQPQVIPELQNRGVISVVLGDYHSGALTADGKLLTWGAYSDGALGLGDPGRLDVGAPGGFATAEHRTTAIERHRGDPPAVEVPTEVRFDHKRKKAKERFCISAAASGWHMGALVIDLEPNENDDDSDIEESEDEQEPDRSFLGRPPRRGIGGPIFRGGPVSRIGFAGRGH</sequence>
<evidence type="ECO:0000313" key="5">
    <source>
        <dbReference type="Proteomes" id="UP001465976"/>
    </source>
</evidence>
<evidence type="ECO:0000313" key="4">
    <source>
        <dbReference type="EMBL" id="KAL0577909.1"/>
    </source>
</evidence>
<comment type="caution">
    <text evidence="4">The sequence shown here is derived from an EMBL/GenBank/DDBJ whole genome shotgun (WGS) entry which is preliminary data.</text>
</comment>
<evidence type="ECO:0000256" key="2">
    <source>
        <dbReference type="SAM" id="MobiDB-lite"/>
    </source>
</evidence>
<name>A0ABR3FR47_9AGAR</name>
<accession>A0ABR3FR47</accession>
<dbReference type="InterPro" id="IPR001810">
    <property type="entry name" value="F-box_dom"/>
</dbReference>
<dbReference type="Gene3D" id="2.130.10.30">
    <property type="entry name" value="Regulator of chromosome condensation 1/beta-lactamase-inhibitor protein II"/>
    <property type="match status" value="2"/>
</dbReference>
<feature type="compositionally biased region" description="Acidic residues" evidence="2">
    <location>
        <begin position="521"/>
        <end position="539"/>
    </location>
</feature>
<protein>
    <recommendedName>
        <fullName evidence="3">F-box domain-containing protein</fullName>
    </recommendedName>
</protein>
<evidence type="ECO:0000259" key="3">
    <source>
        <dbReference type="Pfam" id="PF12937"/>
    </source>
</evidence>
<dbReference type="EMBL" id="JBAHYK010000130">
    <property type="protein sequence ID" value="KAL0577909.1"/>
    <property type="molecule type" value="Genomic_DNA"/>
</dbReference>
<proteinExistence type="predicted"/>
<evidence type="ECO:0000256" key="1">
    <source>
        <dbReference type="PROSITE-ProRule" id="PRU00235"/>
    </source>
</evidence>
<dbReference type="Proteomes" id="UP001465976">
    <property type="component" value="Unassembled WGS sequence"/>
</dbReference>
<feature type="repeat" description="RCC1" evidence="1">
    <location>
        <begin position="76"/>
        <end position="132"/>
    </location>
</feature>
<dbReference type="InterPro" id="IPR051553">
    <property type="entry name" value="Ran_GTPase-activating"/>
</dbReference>